<dbReference type="Proteomes" id="UP000247612">
    <property type="component" value="Unassembled WGS sequence"/>
</dbReference>
<dbReference type="InterPro" id="IPR051541">
    <property type="entry name" value="PTS_SugarTrans_NitroReg"/>
</dbReference>
<dbReference type="InterPro" id="IPR002178">
    <property type="entry name" value="PTS_EIIA_type-2_dom"/>
</dbReference>
<keyword evidence="3" id="KW-1185">Reference proteome</keyword>
<dbReference type="AlphaFoldDB" id="A0A318KK01"/>
<feature type="domain" description="PTS EIIA type-2" evidence="1">
    <location>
        <begin position="4"/>
        <end position="150"/>
    </location>
</feature>
<dbReference type="STRING" id="1034346.GCA_000313565_02192"/>
<name>A0A318KK01_9FIRM</name>
<evidence type="ECO:0000313" key="2">
    <source>
        <dbReference type="EMBL" id="PXX75131.1"/>
    </source>
</evidence>
<dbReference type="CDD" id="cd00211">
    <property type="entry name" value="PTS_IIA_fru"/>
    <property type="match status" value="1"/>
</dbReference>
<organism evidence="2 3">
    <name type="scientific">Dielma fastidiosa</name>
    <dbReference type="NCBI Taxonomy" id="1034346"/>
    <lineage>
        <taxon>Bacteria</taxon>
        <taxon>Bacillati</taxon>
        <taxon>Bacillota</taxon>
        <taxon>Erysipelotrichia</taxon>
        <taxon>Erysipelotrichales</taxon>
        <taxon>Erysipelotrichaceae</taxon>
        <taxon>Dielma</taxon>
    </lineage>
</organism>
<dbReference type="PANTHER" id="PTHR47738:SF3">
    <property type="entry name" value="PHOSPHOTRANSFERASE SYSTEM MANNITOL_FRUCTOSE-SPECIFIC IIA DOMAIN CONTAINING PROTEIN"/>
    <property type="match status" value="1"/>
</dbReference>
<reference evidence="2 3" key="1">
    <citation type="submission" date="2018-05" db="EMBL/GenBank/DDBJ databases">
        <title>Genomic Encyclopedia of Type Strains, Phase IV (KMG-IV): sequencing the most valuable type-strain genomes for metagenomic binning, comparative biology and taxonomic classification.</title>
        <authorList>
            <person name="Goeker M."/>
        </authorList>
    </citation>
    <scope>NUCLEOTIDE SEQUENCE [LARGE SCALE GENOMIC DNA]</scope>
    <source>
        <strain evidence="2 3">JC118</strain>
    </source>
</reference>
<dbReference type="GeneID" id="94442640"/>
<accession>A0A318KK01</accession>
<proteinExistence type="predicted"/>
<gene>
    <name evidence="2" type="ORF">DES51_12034</name>
</gene>
<sequence>MREQMFYKDLILLDLDVRNADAFFETMNGILLQKGFVNEGFLKAIKQREAKYPTALPTQPYGIAIPHTDPEFIEQPFIAVARLKHSAVWKLMASEDEGEVKVVFLLGFKHDDYHVQLLQKLMDLFMKDDFSNDLLYVETQEDCLHLVESKMAI</sequence>
<dbReference type="Gene3D" id="3.40.930.10">
    <property type="entry name" value="Mannitol-specific EII, Chain A"/>
    <property type="match status" value="1"/>
</dbReference>
<dbReference type="SUPFAM" id="SSF55804">
    <property type="entry name" value="Phoshotransferase/anion transport protein"/>
    <property type="match status" value="1"/>
</dbReference>
<dbReference type="PANTHER" id="PTHR47738">
    <property type="entry name" value="PTS SYSTEM FRUCTOSE-LIKE EIIA COMPONENT-RELATED"/>
    <property type="match status" value="1"/>
</dbReference>
<dbReference type="OrthoDB" id="370976at2"/>
<comment type="caution">
    <text evidence="2">The sequence shown here is derived from an EMBL/GenBank/DDBJ whole genome shotgun (WGS) entry which is preliminary data.</text>
</comment>
<evidence type="ECO:0000313" key="3">
    <source>
        <dbReference type="Proteomes" id="UP000247612"/>
    </source>
</evidence>
<dbReference type="Pfam" id="PF00359">
    <property type="entry name" value="PTS_EIIA_2"/>
    <property type="match status" value="1"/>
</dbReference>
<evidence type="ECO:0000259" key="1">
    <source>
        <dbReference type="PROSITE" id="PS51094"/>
    </source>
</evidence>
<dbReference type="EMBL" id="QJKH01000020">
    <property type="protein sequence ID" value="PXX75131.1"/>
    <property type="molecule type" value="Genomic_DNA"/>
</dbReference>
<dbReference type="InterPro" id="IPR016152">
    <property type="entry name" value="PTrfase/Anion_transptr"/>
</dbReference>
<dbReference type="RefSeq" id="WP_022938495.1">
    <property type="nucleotide sequence ID" value="NZ_CABKRQ010000005.1"/>
</dbReference>
<dbReference type="PROSITE" id="PS51094">
    <property type="entry name" value="PTS_EIIA_TYPE_2"/>
    <property type="match status" value="1"/>
</dbReference>
<protein>
    <submittedName>
        <fullName evidence="2">PTS system IIA component (Gat family)</fullName>
    </submittedName>
</protein>